<accession>A0A143YEQ7</accession>
<dbReference type="InterPro" id="IPR024096">
    <property type="entry name" value="NO_sig/Golgi_transp_ligand-bd"/>
</dbReference>
<reference evidence="1 2" key="1">
    <citation type="submission" date="2016-02" db="EMBL/GenBank/DDBJ databases">
        <authorList>
            <person name="Wen L."/>
            <person name="He K."/>
            <person name="Yang H."/>
        </authorList>
    </citation>
    <scope>NUCLEOTIDE SEQUENCE [LARGE SCALE GENOMIC DNA]</scope>
    <source>
        <strain evidence="1">Trichococcus palustris</strain>
    </source>
</reference>
<proteinExistence type="predicted"/>
<dbReference type="Pfam" id="PF10702">
    <property type="entry name" value="DUF2507"/>
    <property type="match status" value="1"/>
</dbReference>
<dbReference type="AlphaFoldDB" id="A0A143YEQ7"/>
<protein>
    <recommendedName>
        <fullName evidence="3">DUF2507 domain-containing protein</fullName>
    </recommendedName>
</protein>
<organism evidence="1 2">
    <name type="scientific">Trichococcus palustris</name>
    <dbReference type="NCBI Taxonomy" id="140314"/>
    <lineage>
        <taxon>Bacteria</taxon>
        <taxon>Bacillati</taxon>
        <taxon>Bacillota</taxon>
        <taxon>Bacilli</taxon>
        <taxon>Lactobacillales</taxon>
        <taxon>Carnobacteriaceae</taxon>
        <taxon>Trichococcus</taxon>
    </lineage>
</organism>
<evidence type="ECO:0000313" key="1">
    <source>
        <dbReference type="EMBL" id="CZQ87678.1"/>
    </source>
</evidence>
<evidence type="ECO:0008006" key="3">
    <source>
        <dbReference type="Google" id="ProtNLM"/>
    </source>
</evidence>
<dbReference type="STRING" id="140314.SAMN04488076_10529"/>
<dbReference type="Proteomes" id="UP000242754">
    <property type="component" value="Unassembled WGS sequence"/>
</dbReference>
<dbReference type="SUPFAM" id="SSF111126">
    <property type="entry name" value="Ligand-binding domain in the NO signalling and Golgi transport"/>
    <property type="match status" value="1"/>
</dbReference>
<dbReference type="RefSeq" id="WP_177194382.1">
    <property type="nucleotide sequence ID" value="NZ_FJNE01000002.1"/>
</dbReference>
<dbReference type="EMBL" id="FJNE01000002">
    <property type="protein sequence ID" value="CZQ87678.1"/>
    <property type="molecule type" value="Genomic_DNA"/>
</dbReference>
<evidence type="ECO:0000313" key="2">
    <source>
        <dbReference type="Proteomes" id="UP000242754"/>
    </source>
</evidence>
<gene>
    <name evidence="1" type="ORF">Tpal_929</name>
</gene>
<sequence length="141" mass="16287">MNPENENAHIIDNEHFSYLLIRDYLLGNILGEHTDEILYWAGKDLARQFPLKDKQDVYEAMIYCGFGELELLKKDEKTQQYRLSSDLITVRLQNEMASFQLEAGFLAEQIQLTTGIPCEAKSEIIIGKNKKKDVIITIFTE</sequence>
<dbReference type="Gene3D" id="3.30.1380.20">
    <property type="entry name" value="Trafficking protein particle complex subunit 3"/>
    <property type="match status" value="1"/>
</dbReference>
<dbReference type="InterPro" id="IPR019642">
    <property type="entry name" value="DUF2507"/>
</dbReference>
<name>A0A143YEQ7_9LACT</name>
<keyword evidence="2" id="KW-1185">Reference proteome</keyword>